<dbReference type="Gene3D" id="2.40.37.20">
    <property type="entry name" value="D-serine dehydratase-like domain"/>
    <property type="match status" value="1"/>
</dbReference>
<evidence type="ECO:0000313" key="5">
    <source>
        <dbReference type="Proteomes" id="UP000826651"/>
    </source>
</evidence>
<keyword evidence="2" id="KW-0456">Lyase</keyword>
<dbReference type="Proteomes" id="UP000826651">
    <property type="component" value="Unassembled WGS sequence"/>
</dbReference>
<dbReference type="InterPro" id="IPR029066">
    <property type="entry name" value="PLP-binding_barrel"/>
</dbReference>
<dbReference type="InterPro" id="IPR051466">
    <property type="entry name" value="D-amino_acid_metab_enzyme"/>
</dbReference>
<evidence type="ECO:0000259" key="3">
    <source>
        <dbReference type="SMART" id="SM01119"/>
    </source>
</evidence>
<proteinExistence type="inferred from homology"/>
<evidence type="ECO:0000256" key="2">
    <source>
        <dbReference type="ARBA" id="ARBA00023239"/>
    </source>
</evidence>
<dbReference type="EC" id="5.1.1.1" evidence="4"/>
<evidence type="ECO:0000313" key="4">
    <source>
        <dbReference type="EMBL" id="MBZ2194737.1"/>
    </source>
</evidence>
<dbReference type="Pfam" id="PF14031">
    <property type="entry name" value="D-ser_dehydrat"/>
    <property type="match status" value="1"/>
</dbReference>
<dbReference type="GO" id="GO:0008784">
    <property type="term" value="F:alanine racemase activity"/>
    <property type="evidence" value="ECO:0007669"/>
    <property type="project" value="UniProtKB-EC"/>
</dbReference>
<keyword evidence="5" id="KW-1185">Reference proteome</keyword>
<dbReference type="Gene3D" id="3.20.20.10">
    <property type="entry name" value="Alanine racemase"/>
    <property type="match status" value="1"/>
</dbReference>
<dbReference type="SUPFAM" id="SSF51419">
    <property type="entry name" value="PLP-binding barrel"/>
    <property type="match status" value="1"/>
</dbReference>
<comment type="similarity">
    <text evidence="1">Belongs to the DSD1 family.</text>
</comment>
<dbReference type="InterPro" id="IPR026956">
    <property type="entry name" value="D-ser_dehydrat-like_dom"/>
</dbReference>
<name>A0ABS7S364_9MICO</name>
<evidence type="ECO:0000256" key="1">
    <source>
        <dbReference type="ARBA" id="ARBA00005323"/>
    </source>
</evidence>
<comment type="caution">
    <text evidence="4">The sequence shown here is derived from an EMBL/GenBank/DDBJ whole genome shotgun (WGS) entry which is preliminary data.</text>
</comment>
<gene>
    <name evidence="4" type="ORF">KCQ71_01120</name>
</gene>
<dbReference type="EMBL" id="JAGSHT010000002">
    <property type="protein sequence ID" value="MBZ2194737.1"/>
    <property type="molecule type" value="Genomic_DNA"/>
</dbReference>
<accession>A0ABS7S364</accession>
<dbReference type="PANTHER" id="PTHR28004:SF8">
    <property type="entry name" value="D-SERINE DEAMINASE"/>
    <property type="match status" value="1"/>
</dbReference>
<dbReference type="Pfam" id="PF01168">
    <property type="entry name" value="Ala_racemase_N"/>
    <property type="match status" value="1"/>
</dbReference>
<dbReference type="SMART" id="SM01119">
    <property type="entry name" value="D-ser_dehydrat"/>
    <property type="match status" value="1"/>
</dbReference>
<reference evidence="4 5" key="1">
    <citation type="submission" date="2021-04" db="EMBL/GenBank/DDBJ databases">
        <title>Ruania sp. nov., isolated from sandy soil of mangrove forest.</title>
        <authorList>
            <person name="Ge X."/>
            <person name="Huang R."/>
            <person name="Liu W."/>
        </authorList>
    </citation>
    <scope>NUCLEOTIDE SEQUENCE [LARGE SCALE GENOMIC DNA]</scope>
    <source>
        <strain evidence="4 5">N2-46</strain>
    </source>
</reference>
<protein>
    <submittedName>
        <fullName evidence="4">Alanine racemase</fullName>
        <ecNumber evidence="4">5.1.1.1</ecNumber>
    </submittedName>
</protein>
<keyword evidence="4" id="KW-0413">Isomerase</keyword>
<sequence length="418" mass="43849">MTEALDLAELGMLAPDPLGKVIGPGFDGVARRELASTRPPVAALTTPFVTIDTTAVADNVAALQRWCDDRGYLLAPHGKTTMAPQLWSEQLRAGAWGITVATQAQLRVALAFGVRRILLANPLATAAGAARARAALRDDPRREILSWVDSESAVEALASRTGPDLPVLLDIGRPGGRTGVRDVEAARAVAARVQATPGVRLAGSAAYEGAIGGDPSRSDLADFTAHVLGLHREVVLPHVGPEAYLSIGGSDHLAEVADGLADLTAADGRVVIRSGVSIAHDDWHYRHAQDEAPPSAPRFRPALRLVATVLAVHDGGVALVDAGRRDAGHDNGLPVPLELWRDGVVVDVVDEPAEVAAMNDQHAFVPAGTFGTQPAVGDRVVLGVSHPCTTFDKWTDIVQVDGRLTPGSVAVGLVRTYF</sequence>
<organism evidence="4 5">
    <name type="scientific">Occultella gossypii</name>
    <dbReference type="NCBI Taxonomy" id="2800820"/>
    <lineage>
        <taxon>Bacteria</taxon>
        <taxon>Bacillati</taxon>
        <taxon>Actinomycetota</taxon>
        <taxon>Actinomycetes</taxon>
        <taxon>Micrococcales</taxon>
        <taxon>Ruaniaceae</taxon>
        <taxon>Occultella</taxon>
    </lineage>
</organism>
<dbReference type="RefSeq" id="WP_223401949.1">
    <property type="nucleotide sequence ID" value="NZ_JAGSHT010000002.1"/>
</dbReference>
<dbReference type="PANTHER" id="PTHR28004">
    <property type="entry name" value="ZGC:162816-RELATED"/>
    <property type="match status" value="1"/>
</dbReference>
<dbReference type="InterPro" id="IPR001608">
    <property type="entry name" value="Ala_racemase_N"/>
</dbReference>
<dbReference type="InterPro" id="IPR042208">
    <property type="entry name" value="D-ser_dehydrat-like_sf"/>
</dbReference>
<feature type="domain" description="D-serine dehydratase-like" evidence="3">
    <location>
        <begin position="302"/>
        <end position="401"/>
    </location>
</feature>